<feature type="binding site" evidence="7">
    <location>
        <position position="122"/>
    </location>
    <ligand>
        <name>FAD</name>
        <dbReference type="ChEBI" id="CHEBI:57692"/>
    </ligand>
</feature>
<evidence type="ECO:0000256" key="1">
    <source>
        <dbReference type="ARBA" id="ARBA00001974"/>
    </source>
</evidence>
<dbReference type="PROSITE" id="PS00624">
    <property type="entry name" value="GMC_OXRED_2"/>
    <property type="match status" value="1"/>
</dbReference>
<dbReference type="Pfam" id="PF05199">
    <property type="entry name" value="GMC_oxred_C"/>
    <property type="match status" value="1"/>
</dbReference>
<keyword evidence="3" id="KW-0285">Flavoprotein</keyword>
<feature type="binding site" evidence="7">
    <location>
        <position position="288"/>
    </location>
    <ligand>
        <name>FAD</name>
        <dbReference type="ChEBI" id="CHEBI:57692"/>
    </ligand>
</feature>
<feature type="signal peptide" evidence="8">
    <location>
        <begin position="1"/>
        <end position="21"/>
    </location>
</feature>
<evidence type="ECO:0000256" key="3">
    <source>
        <dbReference type="ARBA" id="ARBA00022630"/>
    </source>
</evidence>
<dbReference type="InterPro" id="IPR007867">
    <property type="entry name" value="GMC_OxRtase_C"/>
</dbReference>
<dbReference type="Proteomes" id="UP000433876">
    <property type="component" value="Unassembled WGS sequence"/>
</dbReference>
<evidence type="ECO:0000259" key="9">
    <source>
        <dbReference type="PROSITE" id="PS00624"/>
    </source>
</evidence>
<dbReference type="Gene3D" id="3.30.560.10">
    <property type="entry name" value="Glucose Oxidase, domain 3"/>
    <property type="match status" value="1"/>
</dbReference>
<organism evidence="10 11">
    <name type="scientific">Sordaria macrospora</name>
    <dbReference type="NCBI Taxonomy" id="5147"/>
    <lineage>
        <taxon>Eukaryota</taxon>
        <taxon>Fungi</taxon>
        <taxon>Dikarya</taxon>
        <taxon>Ascomycota</taxon>
        <taxon>Pezizomycotina</taxon>
        <taxon>Sordariomycetes</taxon>
        <taxon>Sordariomycetidae</taxon>
        <taxon>Sordariales</taxon>
        <taxon>Sordariaceae</taxon>
        <taxon>Sordaria</taxon>
    </lineage>
</organism>
<evidence type="ECO:0000256" key="7">
    <source>
        <dbReference type="PIRSR" id="PIRSR000137-2"/>
    </source>
</evidence>
<keyword evidence="8" id="KW-0732">Signal</keyword>
<dbReference type="PANTHER" id="PTHR11552">
    <property type="entry name" value="GLUCOSE-METHANOL-CHOLINE GMC OXIDOREDUCTASE"/>
    <property type="match status" value="1"/>
</dbReference>
<reference evidence="10 11" key="1">
    <citation type="submission" date="2017-07" db="EMBL/GenBank/DDBJ databases">
        <title>Genome sequence of the Sordaria macrospora wild type strain R19027.</title>
        <authorList>
            <person name="Nowrousian M."/>
            <person name="Teichert I."/>
            <person name="Kueck U."/>
        </authorList>
    </citation>
    <scope>NUCLEOTIDE SEQUENCE [LARGE SCALE GENOMIC DNA]</scope>
    <source>
        <strain evidence="10 11">R19027</strain>
        <tissue evidence="10">Mycelium</tissue>
    </source>
</reference>
<comment type="caution">
    <text evidence="10">The sequence shown here is derived from an EMBL/GenBank/DDBJ whole genome shotgun (WGS) entry which is preliminary data.</text>
</comment>
<feature type="domain" description="Glucose-methanol-choline oxidoreductase N-terminal" evidence="9">
    <location>
        <begin position="331"/>
        <end position="345"/>
    </location>
</feature>
<keyword evidence="5" id="KW-0560">Oxidoreductase</keyword>
<dbReference type="GO" id="GO:0016614">
    <property type="term" value="F:oxidoreductase activity, acting on CH-OH group of donors"/>
    <property type="evidence" value="ECO:0007669"/>
    <property type="project" value="InterPro"/>
</dbReference>
<feature type="active site" description="Proton acceptor" evidence="6">
    <location>
        <position position="607"/>
    </location>
</feature>
<evidence type="ECO:0000256" key="5">
    <source>
        <dbReference type="ARBA" id="ARBA00023002"/>
    </source>
</evidence>
<dbReference type="InterPro" id="IPR012132">
    <property type="entry name" value="GMC_OxRdtase"/>
</dbReference>
<dbReference type="SUPFAM" id="SSF51905">
    <property type="entry name" value="FAD/NAD(P)-binding domain"/>
    <property type="match status" value="1"/>
</dbReference>
<keyword evidence="4 7" id="KW-0274">FAD</keyword>
<accession>A0A8S8ZPN5</accession>
<dbReference type="PIRSF" id="PIRSF000137">
    <property type="entry name" value="Alcohol_oxidase"/>
    <property type="match status" value="1"/>
</dbReference>
<dbReference type="VEuPathDB" id="FungiDB:SMAC_09243"/>
<dbReference type="AlphaFoldDB" id="A0A8S8ZPN5"/>
<feature type="chain" id="PRO_5035713090" description="Glucose-methanol-choline oxidoreductase N-terminal domain-containing protein" evidence="8">
    <location>
        <begin position="22"/>
        <end position="628"/>
    </location>
</feature>
<name>A0A8S8ZPN5_SORMA</name>
<dbReference type="OMA" id="HETEAIQ"/>
<evidence type="ECO:0000256" key="6">
    <source>
        <dbReference type="PIRSR" id="PIRSR000137-1"/>
    </source>
</evidence>
<gene>
    <name evidence="10" type="ORF">SMACR_09243</name>
</gene>
<evidence type="ECO:0000256" key="8">
    <source>
        <dbReference type="SAM" id="SignalP"/>
    </source>
</evidence>
<feature type="active site" description="Proton donor" evidence="6">
    <location>
        <position position="564"/>
    </location>
</feature>
<dbReference type="EMBL" id="NMPR01000110">
    <property type="protein sequence ID" value="KAA8630242.1"/>
    <property type="molecule type" value="Genomic_DNA"/>
</dbReference>
<evidence type="ECO:0000256" key="4">
    <source>
        <dbReference type="ARBA" id="ARBA00022827"/>
    </source>
</evidence>
<dbReference type="GO" id="GO:0050660">
    <property type="term" value="F:flavin adenine dinucleotide binding"/>
    <property type="evidence" value="ECO:0007669"/>
    <property type="project" value="InterPro"/>
</dbReference>
<dbReference type="InterPro" id="IPR000172">
    <property type="entry name" value="GMC_OxRdtase_N"/>
</dbReference>
<comment type="cofactor">
    <cofactor evidence="1 7">
        <name>FAD</name>
        <dbReference type="ChEBI" id="CHEBI:57692"/>
    </cofactor>
</comment>
<proteinExistence type="inferred from homology"/>
<dbReference type="SUPFAM" id="SSF54373">
    <property type="entry name" value="FAD-linked reductases, C-terminal domain"/>
    <property type="match status" value="1"/>
</dbReference>
<protein>
    <recommendedName>
        <fullName evidence="9">Glucose-methanol-choline oxidoreductase N-terminal domain-containing protein</fullName>
    </recommendedName>
</protein>
<dbReference type="Gene3D" id="3.50.50.60">
    <property type="entry name" value="FAD/NAD(P)-binding domain"/>
    <property type="match status" value="1"/>
</dbReference>
<dbReference type="Pfam" id="PF00732">
    <property type="entry name" value="GMC_oxred_N"/>
    <property type="match status" value="1"/>
</dbReference>
<evidence type="ECO:0000256" key="2">
    <source>
        <dbReference type="ARBA" id="ARBA00010790"/>
    </source>
</evidence>
<evidence type="ECO:0000313" key="10">
    <source>
        <dbReference type="EMBL" id="KAA8630242.1"/>
    </source>
</evidence>
<dbReference type="InterPro" id="IPR036188">
    <property type="entry name" value="FAD/NAD-bd_sf"/>
</dbReference>
<evidence type="ECO:0000313" key="11">
    <source>
        <dbReference type="Proteomes" id="UP000433876"/>
    </source>
</evidence>
<sequence>MAKLSKTVLLWRLLLVPLAAAYPQLQAELRHRTIKPEDTKGAYDYIIVGGGQSGLVVANRLSEDPKVSVLVVEYGYFDNSYDVLDHNNIFRDTTAWEYNITSVAQTGLGEANRFQKIRSAAVVGGGSAINGMFFNRGSAEDYDDWEKLGNPGWGFNGLLPYFRKSQTLQTPNPNLARDFNVTWDSTAFGNGPIQASIYPVQYPEVGKWYQGFVEAGLEPQQSGDNGHAHGLFWSTVSVINLSLDGKKRSNKRQRAVDDRTRTRSYARNQYYDPIKDRKNLDLLTGWRVNTVKFDKNKQVTGIVMQPRDSINDPKAKTTTIKAKKEVVLSSGAYHTPQILQRSGIGPASHLKKANIPVLVDLPGVGSNLQDHAVVSMYYQYTNAKPLPPPPAEGPYPVMANSVALLPVKDMAPSSYLSIARDYLAQQIEKVLPESYTKEQKAGYLKQRELLAADMKKKTAAFVEIPFTGNDPLYIMVQMKPVSRGTVMLNTTDIYAEPVVDFRTFFNPVDVAIARESLKFVRDILHKTPSFQSLGPLELDPGLGVAGDEALDNRVRSNAGSTTAHQSGTAAMMPRELGGVVDSQLRVYGVRGLRVVDTSIMPLVPAAHTCSSTYAVAEKGADLIKGRKM</sequence>
<dbReference type="Gene3D" id="4.10.450.10">
    <property type="entry name" value="Glucose Oxidase, domain 2"/>
    <property type="match status" value="1"/>
</dbReference>
<dbReference type="PANTHER" id="PTHR11552:SF115">
    <property type="entry name" value="DEHYDROGENASE XPTC-RELATED"/>
    <property type="match status" value="1"/>
</dbReference>
<comment type="similarity">
    <text evidence="2">Belongs to the GMC oxidoreductase family.</text>
</comment>
<dbReference type="InterPro" id="IPR027424">
    <property type="entry name" value="Glucose_Oxidase_domain_2"/>
</dbReference>
<dbReference type="GO" id="GO:0044550">
    <property type="term" value="P:secondary metabolite biosynthetic process"/>
    <property type="evidence" value="ECO:0007669"/>
    <property type="project" value="TreeGrafter"/>
</dbReference>